<evidence type="ECO:0000259" key="3">
    <source>
        <dbReference type="Pfam" id="PF03629"/>
    </source>
</evidence>
<keyword evidence="2" id="KW-0732">Signal</keyword>
<dbReference type="SUPFAM" id="SSF52266">
    <property type="entry name" value="SGNH hydrolase"/>
    <property type="match status" value="1"/>
</dbReference>
<organism evidence="5 6">
    <name type="scientific">Dyadobacter chenhuakuii</name>
    <dbReference type="NCBI Taxonomy" id="2909339"/>
    <lineage>
        <taxon>Bacteria</taxon>
        <taxon>Pseudomonadati</taxon>
        <taxon>Bacteroidota</taxon>
        <taxon>Cytophagia</taxon>
        <taxon>Cytophagales</taxon>
        <taxon>Spirosomataceae</taxon>
        <taxon>Dyadobacter</taxon>
    </lineage>
</organism>
<accession>A0A9X1U0B0</accession>
<feature type="domain" description="Sialate O-acetylesterase" evidence="3">
    <location>
        <begin position="127"/>
        <end position="342"/>
    </location>
</feature>
<dbReference type="Proteomes" id="UP001139411">
    <property type="component" value="Unassembled WGS sequence"/>
</dbReference>
<dbReference type="Pfam" id="PF03629">
    <property type="entry name" value="SASA"/>
    <property type="match status" value="1"/>
</dbReference>
<evidence type="ECO:0000313" key="5">
    <source>
        <dbReference type="EMBL" id="MCF2498101.1"/>
    </source>
</evidence>
<dbReference type="RefSeq" id="WP_235177300.1">
    <property type="nucleotide sequence ID" value="NZ_JAKFFV010000004.1"/>
</dbReference>
<sequence>MKKNLLTIFSLLLLLLSQSVFAQVTVTFPTERAVFQRNNANEANVYIGGYITEPFEHIEARFVPRVTGEGEAAPAGGGWTIIDASFSSGHFYGMMTVKGGWYRLEVRAMKAGSEPKLSSVERVGVGEIFVVAGQSNATGGDANPNGPGASNDQVNSVNFQNVSDGAVTEYNNVQLPCPEFVHLDAGTKTSPFGNYAWCWGSFGDKIYEKYRVPVMIFNAGWSSTGIEEWRQTIDPNAITTGPFGYTFPRGLPFGHLRLALNNYVAQLGIRAVLWHQGETDNFIESSIVGSPKDRYRDKLWEVINASRNLSGKNNLAWVVARASRFTFDGATRVSANVIAAQNELIDNDATYAHVYQGPDTDPYYSIEYRADEVHFRGDGVTQSPDGNVYSGLISLAGFWNDRITSDFLSQSTPYPALPPVEVTATQAAGTTDLTFAGPGIPSGSVYNWLSADNCNQVEATSQQWTAGTGFYKLKIIDANKNTIFSPRLYVSGTALPVTWKYFNVRNTGNSRPLIQWATSEETNASHFELERSENAVVFTSINTVAAAGHSNATNAYTYQEEFLPSGIYYYRIKQVDIDGKFNFTRVVSTNIEESTTIKAYPNPVTDLLNIESEKVLGIVEVFNVAGTKLYTSKQNFNTMSLDMSKFPTGLYTVTTNGKSAKVIKK</sequence>
<dbReference type="InterPro" id="IPR005181">
    <property type="entry name" value="SASA"/>
</dbReference>
<evidence type="ECO:0000313" key="6">
    <source>
        <dbReference type="Proteomes" id="UP001139411"/>
    </source>
</evidence>
<feature type="domain" description="Secretion system C-terminal sorting" evidence="4">
    <location>
        <begin position="600"/>
        <end position="665"/>
    </location>
</feature>
<dbReference type="InterPro" id="IPR036514">
    <property type="entry name" value="SGNH_hydro_sf"/>
</dbReference>
<comment type="caution">
    <text evidence="5">The sequence shown here is derived from an EMBL/GenBank/DDBJ whole genome shotgun (WGS) entry which is preliminary data.</text>
</comment>
<dbReference type="InterPro" id="IPR013783">
    <property type="entry name" value="Ig-like_fold"/>
</dbReference>
<dbReference type="EMBL" id="JAKFFV010000004">
    <property type="protein sequence ID" value="MCF2498101.1"/>
    <property type="molecule type" value="Genomic_DNA"/>
</dbReference>
<keyword evidence="1" id="KW-0378">Hydrolase</keyword>
<proteinExistence type="predicted"/>
<dbReference type="Gene3D" id="2.60.40.10">
    <property type="entry name" value="Immunoglobulins"/>
    <property type="match status" value="1"/>
</dbReference>
<gene>
    <name evidence="5" type="ORF">L0661_07270</name>
</gene>
<evidence type="ECO:0000256" key="2">
    <source>
        <dbReference type="SAM" id="SignalP"/>
    </source>
</evidence>
<evidence type="ECO:0000256" key="1">
    <source>
        <dbReference type="ARBA" id="ARBA00022801"/>
    </source>
</evidence>
<feature type="chain" id="PRO_5040911694" evidence="2">
    <location>
        <begin position="23"/>
        <end position="665"/>
    </location>
</feature>
<dbReference type="Pfam" id="PF18962">
    <property type="entry name" value="Por_Secre_tail"/>
    <property type="match status" value="1"/>
</dbReference>
<reference evidence="5" key="1">
    <citation type="submission" date="2022-01" db="EMBL/GenBank/DDBJ databases">
        <title>Novel species in genus Dyadobacter.</title>
        <authorList>
            <person name="Ma C."/>
        </authorList>
    </citation>
    <scope>NUCLEOTIDE SEQUENCE</scope>
    <source>
        <strain evidence="5">CY357</strain>
    </source>
</reference>
<dbReference type="Gene3D" id="3.40.50.1110">
    <property type="entry name" value="SGNH hydrolase"/>
    <property type="match status" value="1"/>
</dbReference>
<dbReference type="InterPro" id="IPR026444">
    <property type="entry name" value="Secre_tail"/>
</dbReference>
<dbReference type="GO" id="GO:0016788">
    <property type="term" value="F:hydrolase activity, acting on ester bonds"/>
    <property type="evidence" value="ECO:0007669"/>
    <property type="project" value="UniProtKB-ARBA"/>
</dbReference>
<protein>
    <submittedName>
        <fullName evidence="5">T9SS type A sorting domain-containing protein</fullName>
    </submittedName>
</protein>
<dbReference type="AlphaFoldDB" id="A0A9X1U0B0"/>
<feature type="signal peptide" evidence="2">
    <location>
        <begin position="1"/>
        <end position="22"/>
    </location>
</feature>
<name>A0A9X1U0B0_9BACT</name>
<dbReference type="NCBIfam" id="TIGR04183">
    <property type="entry name" value="Por_Secre_tail"/>
    <property type="match status" value="1"/>
</dbReference>
<evidence type="ECO:0000259" key="4">
    <source>
        <dbReference type="Pfam" id="PF18962"/>
    </source>
</evidence>